<evidence type="ECO:0000259" key="8">
    <source>
        <dbReference type="PROSITE" id="PS51194"/>
    </source>
</evidence>
<dbReference type="CDD" id="cd18787">
    <property type="entry name" value="SF2_C_DEAD"/>
    <property type="match status" value="1"/>
</dbReference>
<feature type="compositionally biased region" description="Polar residues" evidence="6">
    <location>
        <begin position="172"/>
        <end position="182"/>
    </location>
</feature>
<feature type="domain" description="Helicase ATP-binding" evidence="7">
    <location>
        <begin position="335"/>
        <end position="513"/>
    </location>
</feature>
<keyword evidence="2" id="KW-0547">Nucleotide-binding</keyword>
<dbReference type="SMART" id="SM00490">
    <property type="entry name" value="HELICc"/>
    <property type="match status" value="1"/>
</dbReference>
<feature type="compositionally biased region" description="Low complexity" evidence="6">
    <location>
        <begin position="8"/>
        <end position="22"/>
    </location>
</feature>
<feature type="domain" description="Helicase C-terminal" evidence="8">
    <location>
        <begin position="552"/>
        <end position="704"/>
    </location>
</feature>
<dbReference type="InterPro" id="IPR027417">
    <property type="entry name" value="P-loop_NTPase"/>
</dbReference>
<dbReference type="Pfam" id="PF00270">
    <property type="entry name" value="DEAD"/>
    <property type="match status" value="1"/>
</dbReference>
<dbReference type="OrthoDB" id="196131at2759"/>
<proteinExistence type="predicted"/>
<evidence type="ECO:0000256" key="4">
    <source>
        <dbReference type="ARBA" id="ARBA00022806"/>
    </source>
</evidence>
<dbReference type="GO" id="GO:0016787">
    <property type="term" value="F:hydrolase activity"/>
    <property type="evidence" value="ECO:0007669"/>
    <property type="project" value="UniProtKB-KW"/>
</dbReference>
<dbReference type="Gene3D" id="3.40.50.300">
    <property type="entry name" value="P-loop containing nucleotide triphosphate hydrolases"/>
    <property type="match status" value="2"/>
</dbReference>
<evidence type="ECO:0000313" key="9">
    <source>
        <dbReference type="EMBL" id="CUF99799.1"/>
    </source>
</evidence>
<evidence type="ECO:0000256" key="5">
    <source>
        <dbReference type="ARBA" id="ARBA00022840"/>
    </source>
</evidence>
<dbReference type="EMBL" id="CYKH01000484">
    <property type="protein sequence ID" value="CUF99799.1"/>
    <property type="molecule type" value="Genomic_DNA"/>
</dbReference>
<evidence type="ECO:0000256" key="2">
    <source>
        <dbReference type="ARBA" id="ARBA00022741"/>
    </source>
</evidence>
<dbReference type="PROSITE" id="PS51192">
    <property type="entry name" value="HELICASE_ATP_BIND_1"/>
    <property type="match status" value="1"/>
</dbReference>
<dbReference type="Pfam" id="PF23469">
    <property type="entry name" value="KH_12"/>
    <property type="match status" value="1"/>
</dbReference>
<dbReference type="EC" id="3.6.4.13" evidence="1"/>
<feature type="compositionally biased region" description="Low complexity" evidence="6">
    <location>
        <begin position="138"/>
        <end position="149"/>
    </location>
</feature>
<feature type="region of interest" description="Disordered" evidence="6">
    <location>
        <begin position="1"/>
        <end position="196"/>
    </location>
</feature>
<feature type="compositionally biased region" description="Low complexity" evidence="6">
    <location>
        <begin position="85"/>
        <end position="98"/>
    </location>
</feature>
<protein>
    <recommendedName>
        <fullName evidence="1">RNA helicase</fullName>
        <ecNumber evidence="1">3.6.4.13</ecNumber>
    </recommendedName>
</protein>
<organism evidence="9 10">
    <name type="scientific">Bodo saltans</name>
    <name type="common">Flagellated protozoan</name>
    <dbReference type="NCBI Taxonomy" id="75058"/>
    <lineage>
        <taxon>Eukaryota</taxon>
        <taxon>Discoba</taxon>
        <taxon>Euglenozoa</taxon>
        <taxon>Kinetoplastea</taxon>
        <taxon>Metakinetoplastina</taxon>
        <taxon>Eubodonida</taxon>
        <taxon>Bodonidae</taxon>
        <taxon>Bodo</taxon>
    </lineage>
</organism>
<dbReference type="SUPFAM" id="SSF52540">
    <property type="entry name" value="P-loop containing nucleoside triphosphate hydrolases"/>
    <property type="match status" value="2"/>
</dbReference>
<keyword evidence="4" id="KW-0347">Helicase</keyword>
<keyword evidence="3" id="KW-0378">Hydrolase</keyword>
<keyword evidence="10" id="KW-1185">Reference proteome</keyword>
<gene>
    <name evidence="9" type="ORF">BSAL_68890c</name>
</gene>
<dbReference type="Proteomes" id="UP000051952">
    <property type="component" value="Unassembled WGS sequence"/>
</dbReference>
<dbReference type="InterPro" id="IPR056149">
    <property type="entry name" value="PRP5/DDX46/KHDC4_KH"/>
</dbReference>
<feature type="compositionally biased region" description="Acidic residues" evidence="6">
    <location>
        <begin position="761"/>
        <end position="771"/>
    </location>
</feature>
<dbReference type="PANTHER" id="PTHR47958">
    <property type="entry name" value="ATP-DEPENDENT RNA HELICASE DBP3"/>
    <property type="match status" value="1"/>
</dbReference>
<feature type="compositionally biased region" description="Basic and acidic residues" evidence="6">
    <location>
        <begin position="121"/>
        <end position="131"/>
    </location>
</feature>
<evidence type="ECO:0000256" key="1">
    <source>
        <dbReference type="ARBA" id="ARBA00012552"/>
    </source>
</evidence>
<dbReference type="SMART" id="SM00487">
    <property type="entry name" value="DEXDc"/>
    <property type="match status" value="1"/>
</dbReference>
<feature type="compositionally biased region" description="Basic residues" evidence="6">
    <location>
        <begin position="28"/>
        <end position="49"/>
    </location>
</feature>
<dbReference type="InterPro" id="IPR014001">
    <property type="entry name" value="Helicase_ATP-bd"/>
</dbReference>
<feature type="compositionally biased region" description="Acidic residues" evidence="6">
    <location>
        <begin position="150"/>
        <end position="159"/>
    </location>
</feature>
<dbReference type="Pfam" id="PF00271">
    <property type="entry name" value="Helicase_C"/>
    <property type="match status" value="1"/>
</dbReference>
<dbReference type="VEuPathDB" id="TriTrypDB:BSAL_68890c"/>
<dbReference type="PROSITE" id="PS51194">
    <property type="entry name" value="HELICASE_CTER"/>
    <property type="match status" value="1"/>
</dbReference>
<evidence type="ECO:0000313" key="10">
    <source>
        <dbReference type="Proteomes" id="UP000051952"/>
    </source>
</evidence>
<sequence length="948" mass="104878">MPRRERSSSASSLFSSLFSSSSSDDERRKKRDKKKRKKEKRDKKDKKDKKQSGGGLNEASLANAARASESTVRRTAGSPEHDRLPTVAPPAAVETPPAAEEEEVENTSYDPSTAVDCDLQTELKDLTRLHDNEDDAFAKTTDAAAAQPEDGSDDDDEPFDPSALSSLLAHAQHTSSSFISSRNEQEAERQKRQASLSTELLKASTVSTTLVVVGSGGTNAADEQDKMTNDAIKKKAPPPPPEDAKKIIKLQYVDHSKVGYRPIEKDFYIPPPDIKAMTEEDVKKLLEDLDGAVVRGREIPRPMKNWDGTGLPDALLAKLTELNFPVPFAVQCIGIPVLMSGRDLLVSAKTGSGKTLMYSLPMIRHAMAQRRCGKGEGPIGLILLPTQELASQVYEVIQPFAAAAGLRVACSHGCVQLSENIKACKAGCDIMIAVPGRLLDLLTISGGKMLSMERVSMVVVDEVDRMFDSGFMEHTTAFLKNVRPDRQVAFVSATLPRALKRSVMEQLQHPVELSVGGRPTPASNVHQTFSFFDEQVFEVDVDNRKPDERLPKLLQCITEMRNSTNSKGTMMVFVQTKDECNQLFADLTRCGYRGKIALLYSGMDKLDREYALERFTPDDQFVLISTGLGERGLDIAHLDLVVNYTMPDHYEAYVHRIGRTGRAGRTGNAVSFFTRIRDDDVAAELVEGLERAKQDVPEELHERAAVMRKKRQDGLAPARSAGFYKGYGAARKTELTRDQKGHLRAAAKEAGLEGFVSSSESELESSGDDEDNGRTRRGDPDIFEDGVDGKSHQQNASPMSNALVVQKAATGGALAVFDEKMAQRLAEARRFAESATDVFEKGEESKKRFRSEFPINDEPIFVRQKLQNAQNIKNIEAKTNTTIVRKGYYFDPKLKSSYKMKDGERPLYLLIHGFTIESVREVFRELDSLKKEAKAKEARKWSAMGAQL</sequence>
<feature type="region of interest" description="Disordered" evidence="6">
    <location>
        <begin position="750"/>
        <end position="798"/>
    </location>
</feature>
<dbReference type="InterPro" id="IPR011545">
    <property type="entry name" value="DEAD/DEAH_box_helicase_dom"/>
</dbReference>
<keyword evidence="5" id="KW-0067">ATP-binding</keyword>
<reference evidence="10" key="1">
    <citation type="submission" date="2015-09" db="EMBL/GenBank/DDBJ databases">
        <authorList>
            <consortium name="Pathogen Informatics"/>
        </authorList>
    </citation>
    <scope>NUCLEOTIDE SEQUENCE [LARGE SCALE GENOMIC DNA]</scope>
    <source>
        <strain evidence="10">Lake Konstanz</strain>
    </source>
</reference>
<dbReference type="GO" id="GO:0003676">
    <property type="term" value="F:nucleic acid binding"/>
    <property type="evidence" value="ECO:0007669"/>
    <property type="project" value="InterPro"/>
</dbReference>
<dbReference type="InterPro" id="IPR001650">
    <property type="entry name" value="Helicase_C-like"/>
</dbReference>
<dbReference type="OMA" id="FAQYVHT"/>
<dbReference type="GO" id="GO:0005524">
    <property type="term" value="F:ATP binding"/>
    <property type="evidence" value="ECO:0007669"/>
    <property type="project" value="UniProtKB-KW"/>
</dbReference>
<dbReference type="GO" id="GO:0003724">
    <property type="term" value="F:RNA helicase activity"/>
    <property type="evidence" value="ECO:0007669"/>
    <property type="project" value="UniProtKB-EC"/>
</dbReference>
<evidence type="ECO:0000256" key="6">
    <source>
        <dbReference type="SAM" id="MobiDB-lite"/>
    </source>
</evidence>
<evidence type="ECO:0000259" key="7">
    <source>
        <dbReference type="PROSITE" id="PS51192"/>
    </source>
</evidence>
<evidence type="ECO:0000256" key="3">
    <source>
        <dbReference type="ARBA" id="ARBA00022801"/>
    </source>
</evidence>
<name>A0A0S4IVE5_BODSA</name>
<dbReference type="AlphaFoldDB" id="A0A0S4IVE5"/>
<accession>A0A0S4IVE5</accession>